<keyword evidence="1" id="KW-0812">Transmembrane</keyword>
<protein>
    <recommendedName>
        <fullName evidence="4">Zinc-ribbon domain-containing protein</fullName>
    </recommendedName>
</protein>
<reference evidence="2 3" key="1">
    <citation type="submission" date="2019-05" db="EMBL/GenBank/DDBJ databases">
        <title>Algicella ahnfeltiae gen. nov., sp. nov., a novel marine bacterium of the family Flavobacteriaceae isolated from a red alga.</title>
        <authorList>
            <person name="Nedashkovskaya O.I."/>
            <person name="Kukhlevskiy A.D."/>
            <person name="Kim S.-G."/>
            <person name="Zhukova N.V."/>
            <person name="Mikhailov V.V."/>
        </authorList>
    </citation>
    <scope>NUCLEOTIDE SEQUENCE [LARGE SCALE GENOMIC DNA]</scope>
    <source>
        <strain evidence="2 3">10Alg115</strain>
    </source>
</reference>
<keyword evidence="1" id="KW-1133">Transmembrane helix</keyword>
<keyword evidence="3" id="KW-1185">Reference proteome</keyword>
<dbReference type="OrthoDB" id="766141at2"/>
<dbReference type="EMBL" id="CP040749">
    <property type="protein sequence ID" value="QCX40432.1"/>
    <property type="molecule type" value="Genomic_DNA"/>
</dbReference>
<organism evidence="2 3">
    <name type="scientific">Aureibaculum algae</name>
    <dbReference type="NCBI Taxonomy" id="2584122"/>
    <lineage>
        <taxon>Bacteria</taxon>
        <taxon>Pseudomonadati</taxon>
        <taxon>Bacteroidota</taxon>
        <taxon>Flavobacteriia</taxon>
        <taxon>Flavobacteriales</taxon>
        <taxon>Flavobacteriaceae</taxon>
        <taxon>Aureibaculum</taxon>
    </lineage>
</organism>
<sequence>MLHLIQLKEGLNKDFDQINITNGTPFINLKNFNIMIFYGSRSKHLKTERVTGPTCQHCKNQAPINITIFGKYAHLYWIPFFPIGKTGVSECTHCKKTLSPKEMDNSLKRKYDEIDSFIKTPFWFWSGIILILFLFLPTIIMTIFR</sequence>
<name>A0A5B7U0G2_9FLAO</name>
<feature type="transmembrane region" description="Helical" evidence="1">
    <location>
        <begin position="122"/>
        <end position="144"/>
    </location>
</feature>
<evidence type="ECO:0000313" key="2">
    <source>
        <dbReference type="EMBL" id="QCX40432.1"/>
    </source>
</evidence>
<proteinExistence type="predicted"/>
<dbReference type="Proteomes" id="UP000306229">
    <property type="component" value="Chromosome"/>
</dbReference>
<accession>A0A5B7U0G2</accession>
<dbReference type="KEGG" id="fbe:FF125_19010"/>
<evidence type="ECO:0000256" key="1">
    <source>
        <dbReference type="SAM" id="Phobius"/>
    </source>
</evidence>
<keyword evidence="1" id="KW-0472">Membrane</keyword>
<evidence type="ECO:0000313" key="3">
    <source>
        <dbReference type="Proteomes" id="UP000306229"/>
    </source>
</evidence>
<dbReference type="AlphaFoldDB" id="A0A5B7U0G2"/>
<dbReference type="RefSeq" id="WP_138951446.1">
    <property type="nucleotide sequence ID" value="NZ_CP040749.1"/>
</dbReference>
<evidence type="ECO:0008006" key="4">
    <source>
        <dbReference type="Google" id="ProtNLM"/>
    </source>
</evidence>
<gene>
    <name evidence="2" type="ORF">FF125_19010</name>
</gene>